<keyword evidence="1" id="KW-0812">Transmembrane</keyword>
<name>A0AAC8WHW1_FUSNP</name>
<feature type="transmembrane region" description="Helical" evidence="1">
    <location>
        <begin position="68"/>
        <end position="85"/>
    </location>
</feature>
<gene>
    <name evidence="2" type="ORF">RO02_08490</name>
</gene>
<sequence>MNIWKGMFNGLYMFIFVICFGYVMGTLLFKFGFYGNPPLIQSNLSFPITFSIFYGVFFKNNKIRKKDIYFLIILIVLTIGCYFILN</sequence>
<keyword evidence="1" id="KW-1133">Transmembrane helix</keyword>
<dbReference type="RefSeq" id="WP_032835049.1">
    <property type="nucleotide sequence ID" value="NZ_CP141278.1"/>
</dbReference>
<evidence type="ECO:0000256" key="1">
    <source>
        <dbReference type="SAM" id="Phobius"/>
    </source>
</evidence>
<reference evidence="2 3" key="1">
    <citation type="submission" date="2015-11" db="EMBL/GenBank/DDBJ databases">
        <authorList>
            <person name="Kook J.-K."/>
            <person name="Park S.-N."/>
            <person name="Lim Y.K."/>
            <person name="Jo E."/>
        </authorList>
    </citation>
    <scope>NUCLEOTIDE SEQUENCE [LARGE SCALE GENOMIC DNA]</scope>
    <source>
        <strain evidence="2 3">ChDC F306</strain>
    </source>
</reference>
<feature type="transmembrane region" description="Helical" evidence="1">
    <location>
        <begin position="12"/>
        <end position="33"/>
    </location>
</feature>
<dbReference type="Proteomes" id="UP000067061">
    <property type="component" value="Chromosome"/>
</dbReference>
<proteinExistence type="predicted"/>
<dbReference type="AlphaFoldDB" id="A0AAC8WHW1"/>
<evidence type="ECO:0000313" key="2">
    <source>
        <dbReference type="EMBL" id="ALM94656.1"/>
    </source>
</evidence>
<keyword evidence="1" id="KW-0472">Membrane</keyword>
<evidence type="ECO:0000313" key="3">
    <source>
        <dbReference type="Proteomes" id="UP000067061"/>
    </source>
</evidence>
<feature type="transmembrane region" description="Helical" evidence="1">
    <location>
        <begin position="39"/>
        <end position="56"/>
    </location>
</feature>
<protein>
    <submittedName>
        <fullName evidence="2">Uncharacterized protein</fullName>
    </submittedName>
</protein>
<organism evidence="2 3">
    <name type="scientific">Fusobacterium nucleatum subsp. polymorphum</name>
    <name type="common">Fusobacterium polymorphum</name>
    <dbReference type="NCBI Taxonomy" id="76857"/>
    <lineage>
        <taxon>Bacteria</taxon>
        <taxon>Fusobacteriati</taxon>
        <taxon>Fusobacteriota</taxon>
        <taxon>Fusobacteriia</taxon>
        <taxon>Fusobacteriales</taxon>
        <taxon>Fusobacteriaceae</taxon>
        <taxon>Fusobacterium</taxon>
    </lineage>
</organism>
<accession>A0AAC8WHW1</accession>
<dbReference type="EMBL" id="CP013121">
    <property type="protein sequence ID" value="ALM94656.1"/>
    <property type="molecule type" value="Genomic_DNA"/>
</dbReference>